<dbReference type="Proteomes" id="UP000559256">
    <property type="component" value="Unassembled WGS sequence"/>
</dbReference>
<comment type="caution">
    <text evidence="10">The sequence shown here is derived from an EMBL/GenBank/DDBJ whole genome shotgun (WGS) entry which is preliminary data.</text>
</comment>
<keyword evidence="6" id="KW-0812">Transmembrane</keyword>
<evidence type="ECO:0000256" key="7">
    <source>
        <dbReference type="SAM" id="SignalP"/>
    </source>
</evidence>
<accession>A0A8H5GAU5</accession>
<keyword evidence="4" id="KW-0479">Metal-binding</keyword>
<evidence type="ECO:0000256" key="6">
    <source>
        <dbReference type="SAM" id="Phobius"/>
    </source>
</evidence>
<dbReference type="SMART" id="SM00050">
    <property type="entry name" value="DISIN"/>
    <property type="match status" value="1"/>
</dbReference>
<organism evidence="10 11">
    <name type="scientific">Tetrapyrgos nigripes</name>
    <dbReference type="NCBI Taxonomy" id="182062"/>
    <lineage>
        <taxon>Eukaryota</taxon>
        <taxon>Fungi</taxon>
        <taxon>Dikarya</taxon>
        <taxon>Basidiomycota</taxon>
        <taxon>Agaricomycotina</taxon>
        <taxon>Agaricomycetes</taxon>
        <taxon>Agaricomycetidae</taxon>
        <taxon>Agaricales</taxon>
        <taxon>Marasmiineae</taxon>
        <taxon>Marasmiaceae</taxon>
        <taxon>Tetrapyrgos</taxon>
    </lineage>
</organism>
<dbReference type="InterPro" id="IPR024079">
    <property type="entry name" value="MetalloPept_cat_dom_sf"/>
</dbReference>
<keyword evidence="7" id="KW-0732">Signal</keyword>
<name>A0A8H5GAU5_9AGAR</name>
<keyword evidence="6" id="KW-1133">Transmembrane helix</keyword>
<feature type="binding site" evidence="4">
    <location>
        <position position="469"/>
    </location>
    <ligand>
        <name>Zn(2+)</name>
        <dbReference type="ChEBI" id="CHEBI:29105"/>
        <note>catalytic</note>
    </ligand>
</feature>
<feature type="chain" id="PRO_5034723784" description="Disintegrin and metalloproteinase domain-containing protein B" evidence="7">
    <location>
        <begin position="22"/>
        <end position="855"/>
    </location>
</feature>
<dbReference type="GO" id="GO:0004222">
    <property type="term" value="F:metalloendopeptidase activity"/>
    <property type="evidence" value="ECO:0007669"/>
    <property type="project" value="InterPro"/>
</dbReference>
<keyword evidence="6" id="KW-0472">Membrane</keyword>
<dbReference type="SUPFAM" id="SSF57552">
    <property type="entry name" value="Blood coagulation inhibitor (disintegrin)"/>
    <property type="match status" value="1"/>
</dbReference>
<dbReference type="PROSITE" id="PS50215">
    <property type="entry name" value="ADAM_MEPRO"/>
    <property type="match status" value="1"/>
</dbReference>
<proteinExistence type="predicted"/>
<dbReference type="GO" id="GO:0006509">
    <property type="term" value="P:membrane protein ectodomain proteolysis"/>
    <property type="evidence" value="ECO:0007669"/>
    <property type="project" value="TreeGrafter"/>
</dbReference>
<feature type="compositionally biased region" description="Polar residues" evidence="5">
    <location>
        <begin position="841"/>
        <end position="855"/>
    </location>
</feature>
<dbReference type="AlphaFoldDB" id="A0A8H5GAU5"/>
<dbReference type="EMBL" id="JAACJM010000039">
    <property type="protein sequence ID" value="KAF5361622.1"/>
    <property type="molecule type" value="Genomic_DNA"/>
</dbReference>
<feature type="signal peptide" evidence="7">
    <location>
        <begin position="1"/>
        <end position="21"/>
    </location>
</feature>
<evidence type="ECO:0000259" key="8">
    <source>
        <dbReference type="PROSITE" id="PS50214"/>
    </source>
</evidence>
<keyword evidence="4" id="KW-0862">Zinc</keyword>
<dbReference type="SUPFAM" id="SSF55486">
    <property type="entry name" value="Metalloproteases ('zincins'), catalytic domain"/>
    <property type="match status" value="1"/>
</dbReference>
<evidence type="ECO:0000256" key="1">
    <source>
        <dbReference type="ARBA" id="ARBA00023157"/>
    </source>
</evidence>
<evidence type="ECO:0000313" key="10">
    <source>
        <dbReference type="EMBL" id="KAF5361622.1"/>
    </source>
</evidence>
<keyword evidence="11" id="KW-1185">Reference proteome</keyword>
<gene>
    <name evidence="10" type="ORF">D9758_007372</name>
</gene>
<sequence length="855" mass="91396">MWLPLVLVIALVLMSSSPVDARSKPAGRLKRFAHPSTLSIDILPRRQDQSFESFNKRDPHPHPSTLRYSDSFRLVLAAFDDTFHLHLRPNDHLIHPAARITHYTIDPLTGESVISHTEPLLRETVKAYEGEVVHGDLSATRMFEDAAGGVYSPFRKDRGWARIMVHSQGDPESGLPPVFEGAFTVDGIVHHIVTKDNYMRTKHPLDPEDSDYGFEELDSQLVIWRDSDMALHGDDSSKPKLCGHDNLAYNSDSDLNPALSKSQPEAYNLGLLGNVSFARPDEDWNLSRRDDVAGGGMGTNFINNIGQITGCSTTQRILYMGVAADCKFVSQYGTAQNATQRILNDWNSATALYKSTFNISLGIVEMQVQDPTCPSTVNQSMAWNVDCSSVELDNRLSLFSQWRGAKGDDGVGLWHLMSGCPTGTEVGIAWLGTLCMSTTSGSGNSVSSGTGVSTAGLTEWQVISHEIGHNFGAIHDCADGCSTSDQCCPMSASSCDANSQFIMSPVSQSGEHDFSPCSLGNICSLLGGQNGKVDSSCLADASSATRQTISLQMCGNGIVEAGEDCDPGSNTTSNCCDSNCKFKNNAVCDPASSPCCTGQCTFAPATQVCRPSKDSKCDTAEMCTGNSSACPADVMSSNGQSCGSNGLACASGQCTSIALQCQNVGSSLGLKQACPNHGDTSCRISCQDPNQSNACVQLNSLLIDGSPCGYAGTCFNGSCKAGSALDTAKAWYRENLQIAIPVTIVVGIIVLLLLWACVRSILGCCSGRRAPRSVNPNTPNFANVRHQRLASSEASAPPLLPVPTYISQGGGPRGNRLSRQGPPPVVPRSSRPHRTPSNRSNWIDESTYNGPRVTS</sequence>
<comment type="function">
    <text evidence="2">Probable zinc protease.</text>
</comment>
<reference evidence="10 11" key="1">
    <citation type="journal article" date="2020" name="ISME J.">
        <title>Uncovering the hidden diversity of litter-decomposition mechanisms in mushroom-forming fungi.</title>
        <authorList>
            <person name="Floudas D."/>
            <person name="Bentzer J."/>
            <person name="Ahren D."/>
            <person name="Johansson T."/>
            <person name="Persson P."/>
            <person name="Tunlid A."/>
        </authorList>
    </citation>
    <scope>NUCLEOTIDE SEQUENCE [LARGE SCALE GENOMIC DNA]</scope>
    <source>
        <strain evidence="10 11">CBS 291.85</strain>
    </source>
</reference>
<keyword evidence="1" id="KW-1015">Disulfide bond</keyword>
<dbReference type="PANTHER" id="PTHR45702">
    <property type="entry name" value="ADAM10/ADAM17 METALLOPEPTIDASE FAMILY MEMBER"/>
    <property type="match status" value="1"/>
</dbReference>
<evidence type="ECO:0000259" key="9">
    <source>
        <dbReference type="PROSITE" id="PS50215"/>
    </source>
</evidence>
<feature type="binding site" evidence="4">
    <location>
        <position position="475"/>
    </location>
    <ligand>
        <name>Zn(2+)</name>
        <dbReference type="ChEBI" id="CHEBI:29105"/>
        <note>catalytic</note>
    </ligand>
</feature>
<evidence type="ECO:0000256" key="5">
    <source>
        <dbReference type="SAM" id="MobiDB-lite"/>
    </source>
</evidence>
<dbReference type="InterPro" id="IPR002870">
    <property type="entry name" value="Peptidase_M12B_N"/>
</dbReference>
<evidence type="ECO:0000256" key="2">
    <source>
        <dbReference type="ARBA" id="ARBA00056552"/>
    </source>
</evidence>
<dbReference type="PANTHER" id="PTHR45702:SF2">
    <property type="entry name" value="KUZBANIAN, ISOFORM A"/>
    <property type="match status" value="1"/>
</dbReference>
<evidence type="ECO:0000313" key="11">
    <source>
        <dbReference type="Proteomes" id="UP000559256"/>
    </source>
</evidence>
<dbReference type="GO" id="GO:0046872">
    <property type="term" value="F:metal ion binding"/>
    <property type="evidence" value="ECO:0007669"/>
    <property type="project" value="UniProtKB-KW"/>
</dbReference>
<dbReference type="InterPro" id="IPR036436">
    <property type="entry name" value="Disintegrin_dom_sf"/>
</dbReference>
<dbReference type="PROSITE" id="PS50214">
    <property type="entry name" value="DISINTEGRIN_2"/>
    <property type="match status" value="1"/>
</dbReference>
<dbReference type="OrthoDB" id="5951731at2759"/>
<feature type="active site" evidence="4">
    <location>
        <position position="466"/>
    </location>
</feature>
<dbReference type="FunFam" id="4.10.70.10:FF:000003">
    <property type="entry name" value="Disintegrin and metalloproteinase domain-containing protein 17"/>
    <property type="match status" value="1"/>
</dbReference>
<feature type="binding site" evidence="4">
    <location>
        <position position="465"/>
    </location>
    <ligand>
        <name>Zn(2+)</name>
        <dbReference type="ChEBI" id="CHEBI:29105"/>
        <note>catalytic</note>
    </ligand>
</feature>
<dbReference type="InterPro" id="IPR001590">
    <property type="entry name" value="Peptidase_M12B"/>
</dbReference>
<feature type="domain" description="Disintegrin" evidence="8">
    <location>
        <begin position="551"/>
        <end position="638"/>
    </location>
</feature>
<dbReference type="Pfam" id="PF13688">
    <property type="entry name" value="Reprolysin_5"/>
    <property type="match status" value="1"/>
</dbReference>
<comment type="caution">
    <text evidence="4">Lacks conserved residue(s) required for the propagation of feature annotation.</text>
</comment>
<evidence type="ECO:0000256" key="4">
    <source>
        <dbReference type="PROSITE-ProRule" id="PRU00276"/>
    </source>
</evidence>
<dbReference type="InterPro" id="IPR001762">
    <property type="entry name" value="Disintegrin_dom"/>
</dbReference>
<feature type="region of interest" description="Disordered" evidence="5">
    <location>
        <begin position="793"/>
        <end position="855"/>
    </location>
</feature>
<dbReference type="Pfam" id="PF00200">
    <property type="entry name" value="Disintegrin"/>
    <property type="match status" value="1"/>
</dbReference>
<protein>
    <recommendedName>
        <fullName evidence="3">Disintegrin and metalloproteinase domain-containing protein B</fullName>
    </recommendedName>
</protein>
<feature type="domain" description="Peptidase M12B" evidence="9">
    <location>
        <begin position="316"/>
        <end position="532"/>
    </location>
</feature>
<dbReference type="Gene3D" id="4.10.70.10">
    <property type="entry name" value="Disintegrin domain"/>
    <property type="match status" value="1"/>
</dbReference>
<evidence type="ECO:0000256" key="3">
    <source>
        <dbReference type="ARBA" id="ARBA00074021"/>
    </source>
</evidence>
<dbReference type="InterPro" id="IPR051489">
    <property type="entry name" value="ADAM_Metalloproteinase"/>
</dbReference>
<dbReference type="GO" id="GO:0005886">
    <property type="term" value="C:plasma membrane"/>
    <property type="evidence" value="ECO:0007669"/>
    <property type="project" value="TreeGrafter"/>
</dbReference>
<dbReference type="Pfam" id="PF01562">
    <property type="entry name" value="Pep_M12B_propep"/>
    <property type="match status" value="1"/>
</dbReference>
<feature type="transmembrane region" description="Helical" evidence="6">
    <location>
        <begin position="738"/>
        <end position="762"/>
    </location>
</feature>
<dbReference type="Gene3D" id="3.40.390.10">
    <property type="entry name" value="Collagenase (Catalytic Domain)"/>
    <property type="match status" value="1"/>
</dbReference>